<protein>
    <submittedName>
        <fullName evidence="2">Uncharacterized protein</fullName>
    </submittedName>
</protein>
<accession>A0A8H4T347</accession>
<proteinExistence type="predicted"/>
<keyword evidence="3" id="KW-1185">Reference proteome</keyword>
<dbReference type="AlphaFoldDB" id="A0A8H4T347"/>
<dbReference type="OrthoDB" id="5103710at2759"/>
<evidence type="ECO:0000256" key="1">
    <source>
        <dbReference type="SAM" id="MobiDB-lite"/>
    </source>
</evidence>
<sequence>MPRSKHDGPPVNDQWPTDPYAIRKAVFAHDKLYKKTLVRKRIKDVLARYDTIRLDPHIHQDCRRELYVFLKDPSWLTNDQSASQYKFYKHLTGNGRAQIHAHFGKWLVWNEDFPGTAAFYPTKTPDGAQQLIKFKGEVGDEFTNKWRKQSPNKKKSKRKSDEGDDEASSAAELSSEEEEIHPHNKREPAGRVQPQNSASVQAQRAITAPAK</sequence>
<feature type="non-terminal residue" evidence="2">
    <location>
        <position position="211"/>
    </location>
</feature>
<evidence type="ECO:0000313" key="2">
    <source>
        <dbReference type="EMBL" id="KAF4950426.1"/>
    </source>
</evidence>
<evidence type="ECO:0000313" key="3">
    <source>
        <dbReference type="Proteomes" id="UP000622797"/>
    </source>
</evidence>
<feature type="region of interest" description="Disordered" evidence="1">
    <location>
        <begin position="142"/>
        <end position="211"/>
    </location>
</feature>
<dbReference type="EMBL" id="JABEXW010000969">
    <property type="protein sequence ID" value="KAF4950426.1"/>
    <property type="molecule type" value="Genomic_DNA"/>
</dbReference>
<name>A0A8H4T347_9HYPO</name>
<reference evidence="2" key="2">
    <citation type="submission" date="2020-05" db="EMBL/GenBank/DDBJ databases">
        <authorList>
            <person name="Kim H.-S."/>
            <person name="Proctor R.H."/>
            <person name="Brown D.W."/>
        </authorList>
    </citation>
    <scope>NUCLEOTIDE SEQUENCE</scope>
    <source>
        <strain evidence="2">NRRL 20472</strain>
    </source>
</reference>
<organism evidence="2 3">
    <name type="scientific">Fusarium sarcochroum</name>
    <dbReference type="NCBI Taxonomy" id="1208366"/>
    <lineage>
        <taxon>Eukaryota</taxon>
        <taxon>Fungi</taxon>
        <taxon>Dikarya</taxon>
        <taxon>Ascomycota</taxon>
        <taxon>Pezizomycotina</taxon>
        <taxon>Sordariomycetes</taxon>
        <taxon>Hypocreomycetidae</taxon>
        <taxon>Hypocreales</taxon>
        <taxon>Nectriaceae</taxon>
        <taxon>Fusarium</taxon>
        <taxon>Fusarium lateritium species complex</taxon>
    </lineage>
</organism>
<reference evidence="2" key="1">
    <citation type="journal article" date="2020" name="BMC Genomics">
        <title>Correction to: Identification and distribution of gene clusters required for synthesis of sphingolipid metabolism inhibitors in diverse species of the filamentous fungus Fusarium.</title>
        <authorList>
            <person name="Kim H.S."/>
            <person name="Lohmar J.M."/>
            <person name="Busman M."/>
            <person name="Brown D.W."/>
            <person name="Naumann T.A."/>
            <person name="Divon H.H."/>
            <person name="Lysoe E."/>
            <person name="Uhlig S."/>
            <person name="Proctor R.H."/>
        </authorList>
    </citation>
    <scope>NUCLEOTIDE SEQUENCE</scope>
    <source>
        <strain evidence="2">NRRL 20472</strain>
    </source>
</reference>
<dbReference type="Proteomes" id="UP000622797">
    <property type="component" value="Unassembled WGS sequence"/>
</dbReference>
<feature type="compositionally biased region" description="Basic residues" evidence="1">
    <location>
        <begin position="145"/>
        <end position="158"/>
    </location>
</feature>
<comment type="caution">
    <text evidence="2">The sequence shown here is derived from an EMBL/GenBank/DDBJ whole genome shotgun (WGS) entry which is preliminary data.</text>
</comment>
<feature type="compositionally biased region" description="Basic and acidic residues" evidence="1">
    <location>
        <begin position="180"/>
        <end position="189"/>
    </location>
</feature>
<feature type="compositionally biased region" description="Polar residues" evidence="1">
    <location>
        <begin position="193"/>
        <end position="204"/>
    </location>
</feature>
<gene>
    <name evidence="2" type="ORF">FSARC_13206</name>
</gene>